<dbReference type="EMBL" id="WHJF01000148">
    <property type="protein sequence ID" value="NHZ66589.1"/>
    <property type="molecule type" value="Genomic_DNA"/>
</dbReference>
<keyword evidence="2" id="KW-1185">Reference proteome</keyword>
<gene>
    <name evidence="1" type="ORF">F1735_30585</name>
</gene>
<protein>
    <submittedName>
        <fullName evidence="1">Uncharacterized protein</fullName>
    </submittedName>
</protein>
<reference evidence="1 2" key="1">
    <citation type="submission" date="2019-10" db="EMBL/GenBank/DDBJ databases">
        <title>Taxonomy of Antarctic Massilia spp.: description of Massilia rubra sp. nov., Massilia aquatica sp. nov., Massilia mucilaginosa sp. nov., Massilia frigida sp. nov. isolated from streams, lakes and regoliths.</title>
        <authorList>
            <person name="Holochova P."/>
            <person name="Sedlacek I."/>
            <person name="Kralova S."/>
            <person name="Maslanova I."/>
            <person name="Busse H.-J."/>
            <person name="Stankova E."/>
            <person name="Vrbovska V."/>
            <person name="Kovarovic V."/>
            <person name="Bartak M."/>
            <person name="Svec P."/>
            <person name="Pantucek R."/>
        </authorList>
    </citation>
    <scope>NUCLEOTIDE SEQUENCE [LARGE SCALE GENOMIC DNA]</scope>
    <source>
        <strain evidence="1 2">CCM 8694</strain>
    </source>
</reference>
<dbReference type="Proteomes" id="UP000610594">
    <property type="component" value="Unassembled WGS sequence"/>
</dbReference>
<organism evidence="1 2">
    <name type="scientific">Massilia genomosp. 1</name>
    <dbReference type="NCBI Taxonomy" id="2609280"/>
    <lineage>
        <taxon>Bacteria</taxon>
        <taxon>Pseudomonadati</taxon>
        <taxon>Pseudomonadota</taxon>
        <taxon>Betaproteobacteria</taxon>
        <taxon>Burkholderiales</taxon>
        <taxon>Oxalobacteraceae</taxon>
        <taxon>Telluria group</taxon>
        <taxon>Massilia</taxon>
    </lineage>
</organism>
<evidence type="ECO:0000313" key="1">
    <source>
        <dbReference type="EMBL" id="NHZ66589.1"/>
    </source>
</evidence>
<sequence length="67" mass="7460">MAAIAAHCISAGAVMLLQRQQEVRQVFGIGVLFHLFLFVLNRQSSGPCTAVNLERFLAYVVDDHEQE</sequence>
<proteinExistence type="predicted"/>
<evidence type="ECO:0000313" key="2">
    <source>
        <dbReference type="Proteomes" id="UP000610594"/>
    </source>
</evidence>
<comment type="caution">
    <text evidence="1">The sequence shown here is derived from an EMBL/GenBank/DDBJ whole genome shotgun (WGS) entry which is preliminary data.</text>
</comment>
<name>A0ABX0N4X8_9BURK</name>
<accession>A0ABX0N4X8</accession>